<dbReference type="CDD" id="cd02248">
    <property type="entry name" value="Peptidase_C1A"/>
    <property type="match status" value="1"/>
</dbReference>
<evidence type="ECO:0000256" key="8">
    <source>
        <dbReference type="ARBA" id="ARBA00023157"/>
    </source>
</evidence>
<dbReference type="InterPro" id="IPR025661">
    <property type="entry name" value="Pept_asp_AS"/>
</dbReference>
<dbReference type="SMART" id="SM00645">
    <property type="entry name" value="Pept_C1"/>
    <property type="match status" value="1"/>
</dbReference>
<evidence type="ECO:0000256" key="11">
    <source>
        <dbReference type="SAM" id="Phobius"/>
    </source>
</evidence>
<dbReference type="GeneID" id="20035477"/>
<dbReference type="InterPro" id="IPR013201">
    <property type="entry name" value="Prot_inhib_I29"/>
</dbReference>
<dbReference type="InterPro" id="IPR013128">
    <property type="entry name" value="Peptidase_C1A"/>
</dbReference>
<keyword evidence="10" id="KW-0175">Coiled coil</keyword>
<dbReference type="InterPro" id="IPR038765">
    <property type="entry name" value="Papain-like_cys_pep_sf"/>
</dbReference>
<evidence type="ECO:0000256" key="1">
    <source>
        <dbReference type="ARBA" id="ARBA00004606"/>
    </source>
</evidence>
<dbReference type="PRINTS" id="PR00705">
    <property type="entry name" value="PAPAIN"/>
</dbReference>
<accession>W7ACB6</accession>
<evidence type="ECO:0000256" key="10">
    <source>
        <dbReference type="SAM" id="Coils"/>
    </source>
</evidence>
<dbReference type="Pfam" id="PF00112">
    <property type="entry name" value="Peptidase_C1"/>
    <property type="match status" value="1"/>
</dbReference>
<dbReference type="InterPro" id="IPR000668">
    <property type="entry name" value="Peptidase_C1A_C"/>
</dbReference>
<reference evidence="14 15" key="1">
    <citation type="submission" date="2013-02" db="EMBL/GenBank/DDBJ databases">
        <title>The Genome Sequence of Plasmodium inui San Antonio 1.</title>
        <authorList>
            <consortium name="The Broad Institute Genome Sequencing Platform"/>
            <consortium name="The Broad Institute Genome Sequencing Center for Infectious Disease"/>
            <person name="Neafsey D."/>
            <person name="Cheeseman I."/>
            <person name="Volkman S."/>
            <person name="Adams J."/>
            <person name="Walker B."/>
            <person name="Young S.K."/>
            <person name="Zeng Q."/>
            <person name="Gargeya S."/>
            <person name="Fitzgerald M."/>
            <person name="Haas B."/>
            <person name="Abouelleil A."/>
            <person name="Alvarado L."/>
            <person name="Arachchi H.M."/>
            <person name="Berlin A.M."/>
            <person name="Chapman S.B."/>
            <person name="Dewar J."/>
            <person name="Goldberg J."/>
            <person name="Griggs A."/>
            <person name="Gujja S."/>
            <person name="Hansen M."/>
            <person name="Howarth C."/>
            <person name="Imamovic A."/>
            <person name="Larimer J."/>
            <person name="McCowan C."/>
            <person name="Murphy C."/>
            <person name="Neiman D."/>
            <person name="Pearson M."/>
            <person name="Priest M."/>
            <person name="Roberts A."/>
            <person name="Saif S."/>
            <person name="Shea T."/>
            <person name="Sisk P."/>
            <person name="Sykes S."/>
            <person name="Wortman J."/>
            <person name="Nusbaum C."/>
            <person name="Birren B."/>
        </authorList>
    </citation>
    <scope>NUCLEOTIDE SEQUENCE [LARGE SCALE GENOMIC DNA]</scope>
    <source>
        <strain evidence="14 15">San Antonio 1</strain>
    </source>
</reference>
<comment type="similarity">
    <text evidence="2">Belongs to the peptidase C1 family.</text>
</comment>
<keyword evidence="7" id="KW-0865">Zymogen</keyword>
<dbReference type="EMBL" id="KI965460">
    <property type="protein sequence ID" value="EUD69340.1"/>
    <property type="molecule type" value="Genomic_DNA"/>
</dbReference>
<keyword evidence="6 11" id="KW-0472">Membrane</keyword>
<evidence type="ECO:0000256" key="9">
    <source>
        <dbReference type="ARBA" id="ARBA00023180"/>
    </source>
</evidence>
<feature type="domain" description="Cathepsin propeptide inhibitor" evidence="13">
    <location>
        <begin position="231"/>
        <end position="287"/>
    </location>
</feature>
<evidence type="ECO:0000313" key="15">
    <source>
        <dbReference type="Proteomes" id="UP000030640"/>
    </source>
</evidence>
<evidence type="ECO:0000256" key="7">
    <source>
        <dbReference type="ARBA" id="ARBA00023145"/>
    </source>
</evidence>
<dbReference type="Pfam" id="PF08246">
    <property type="entry name" value="Inhibitor_I29"/>
    <property type="match status" value="1"/>
</dbReference>
<dbReference type="InterPro" id="IPR000169">
    <property type="entry name" value="Pept_cys_AS"/>
</dbReference>
<dbReference type="SMART" id="SM00848">
    <property type="entry name" value="Inhibitor_I29"/>
    <property type="match status" value="1"/>
</dbReference>
<dbReference type="GO" id="GO:0008234">
    <property type="term" value="F:cysteine-type peptidase activity"/>
    <property type="evidence" value="ECO:0007669"/>
    <property type="project" value="InterPro"/>
</dbReference>
<keyword evidence="3 11" id="KW-0812">Transmembrane</keyword>
<dbReference type="InterPro" id="IPR025660">
    <property type="entry name" value="Pept_his_AS"/>
</dbReference>
<dbReference type="InterPro" id="IPR039417">
    <property type="entry name" value="Peptidase_C1A_papain-like"/>
</dbReference>
<feature type="domain" description="Peptidase C1A papain C-terminal" evidence="12">
    <location>
        <begin position="332"/>
        <end position="576"/>
    </location>
</feature>
<keyword evidence="9" id="KW-0325">Glycoprotein</keyword>
<keyword evidence="5 11" id="KW-1133">Transmembrane helix</keyword>
<dbReference type="Proteomes" id="UP000030640">
    <property type="component" value="Unassembled WGS sequence"/>
</dbReference>
<evidence type="ECO:0000256" key="2">
    <source>
        <dbReference type="ARBA" id="ARBA00008455"/>
    </source>
</evidence>
<organism evidence="14 15">
    <name type="scientific">Plasmodium inui San Antonio 1</name>
    <dbReference type="NCBI Taxonomy" id="1237626"/>
    <lineage>
        <taxon>Eukaryota</taxon>
        <taxon>Sar</taxon>
        <taxon>Alveolata</taxon>
        <taxon>Apicomplexa</taxon>
        <taxon>Aconoidasida</taxon>
        <taxon>Haemosporida</taxon>
        <taxon>Plasmodiidae</taxon>
        <taxon>Plasmodium</taxon>
        <taxon>Plasmodium (Plasmodium)</taxon>
    </lineage>
</organism>
<keyword evidence="15" id="KW-1185">Reference proteome</keyword>
<dbReference type="MEROPS" id="C01.077"/>
<name>W7ACB6_9APIC</name>
<evidence type="ECO:0000313" key="14">
    <source>
        <dbReference type="EMBL" id="EUD69340.1"/>
    </source>
</evidence>
<evidence type="ECO:0000256" key="6">
    <source>
        <dbReference type="ARBA" id="ARBA00023136"/>
    </source>
</evidence>
<dbReference type="OrthoDB" id="190265at2759"/>
<dbReference type="PROSITE" id="PS00640">
    <property type="entry name" value="THIOL_PROTEASE_ASN"/>
    <property type="match status" value="1"/>
</dbReference>
<keyword evidence="4" id="KW-0735">Signal-anchor</keyword>
<dbReference type="AlphaFoldDB" id="W7ACB6"/>
<dbReference type="Gene3D" id="3.90.70.10">
    <property type="entry name" value="Cysteine proteinases"/>
    <property type="match status" value="1"/>
</dbReference>
<dbReference type="VEuPathDB" id="PlasmoDB:C922_00203"/>
<evidence type="ECO:0000256" key="4">
    <source>
        <dbReference type="ARBA" id="ARBA00022968"/>
    </source>
</evidence>
<dbReference type="GO" id="GO:0016020">
    <property type="term" value="C:membrane"/>
    <property type="evidence" value="ECO:0007669"/>
    <property type="project" value="UniProtKB-SubCell"/>
</dbReference>
<dbReference type="PROSITE" id="PS00639">
    <property type="entry name" value="THIOL_PROTEASE_HIS"/>
    <property type="match status" value="1"/>
</dbReference>
<dbReference type="RefSeq" id="XP_008814042.1">
    <property type="nucleotide sequence ID" value="XM_008815820.1"/>
</dbReference>
<gene>
    <name evidence="14" type="ORF">C922_00203</name>
</gene>
<keyword evidence="8" id="KW-1015">Disulfide bond</keyword>
<dbReference type="SUPFAM" id="SSF54001">
    <property type="entry name" value="Cysteine proteinases"/>
    <property type="match status" value="1"/>
</dbReference>
<feature type="coiled-coil region" evidence="10">
    <location>
        <begin position="145"/>
        <end position="176"/>
    </location>
</feature>
<proteinExistence type="inferred from homology"/>
<evidence type="ECO:0000259" key="12">
    <source>
        <dbReference type="SMART" id="SM00645"/>
    </source>
</evidence>
<evidence type="ECO:0000259" key="13">
    <source>
        <dbReference type="SMART" id="SM00848"/>
    </source>
</evidence>
<evidence type="ECO:0000256" key="5">
    <source>
        <dbReference type="ARBA" id="ARBA00022989"/>
    </source>
</evidence>
<comment type="subcellular location">
    <subcellularLocation>
        <location evidence="1">Membrane</location>
        <topology evidence="1">Single-pass type II membrane protein</topology>
    </subcellularLocation>
</comment>
<dbReference type="PROSITE" id="PS00139">
    <property type="entry name" value="THIOL_PROTEASE_CYS"/>
    <property type="match status" value="1"/>
</dbReference>
<dbReference type="GO" id="GO:0006508">
    <property type="term" value="P:proteolysis"/>
    <property type="evidence" value="ECO:0007669"/>
    <property type="project" value="InterPro"/>
</dbReference>
<dbReference type="PANTHER" id="PTHR12411">
    <property type="entry name" value="CYSTEINE PROTEASE FAMILY C1-RELATED"/>
    <property type="match status" value="1"/>
</dbReference>
<protein>
    <submittedName>
        <fullName evidence="14">Cysteine proteinase</fullName>
    </submittedName>
</protein>
<evidence type="ECO:0000256" key="3">
    <source>
        <dbReference type="ARBA" id="ARBA00022692"/>
    </source>
</evidence>
<feature type="transmembrane region" description="Helical" evidence="11">
    <location>
        <begin position="35"/>
        <end position="57"/>
    </location>
</feature>
<sequence>MAQDLRMITLTRSSLEALNRNQMLSKKSNRRILKICIYTILAFVMSGVVFICLTAIWSNDGNLPQSDKLKGPSFTPGGGDILTKAEIETLKIIFSNYPQGDKEFAGDQVETLADAAISNEADQKIKIADTGKHIKLMKKYNEIFADMSEENKEELAKMLRELLKKKMNEKKQKNKDPNGNCEEGKEVINMSLSNFNYKRVSANQDNNDDEEEVSVPQIEGLFFNLKYASKFFDFMKKYNRSYKDINEQMEKYKNFKMNYLKVKKHNETNQMYKMRLNQFSDYSKKDFESYFKKLLPIPDHLKKKYVVPFASLKNGKGNKVASNKNADLFTDMPEILDYREKGIVHEPKDQGLCGSCWAFASVGNVECMYAMEHNKTILTLSEQEVVDCSKLNFGCDGGHPFYSFIYAIENGICLEDDYKYRAVDNLFCLSYRCKNKVTLSSVGGVKENELILALNEVGPVSVNVGVTDDFSFYDGGIFNGTCTEELNHAVLLVGYGQVRSSKILQQNNVYDNNTTGVMKKGETSSPSKGDDGIQYYWIIKNSWGKYWGENGFMRISRNREGDNVFCGIGVEVFYPIL</sequence>